<keyword evidence="5" id="KW-0862">Zinc</keyword>
<dbReference type="Proteomes" id="UP000662914">
    <property type="component" value="Chromosome"/>
</dbReference>
<keyword evidence="4" id="KW-0378">Hydrolase</keyword>
<evidence type="ECO:0000256" key="3">
    <source>
        <dbReference type="ARBA" id="ARBA00022723"/>
    </source>
</evidence>
<dbReference type="Pfam" id="PF01435">
    <property type="entry name" value="Peptidase_M48"/>
    <property type="match status" value="1"/>
</dbReference>
<evidence type="ECO:0000313" key="9">
    <source>
        <dbReference type="EMBL" id="BBO21627.1"/>
    </source>
</evidence>
<dbReference type="AlphaFoldDB" id="A0A809RZ77"/>
<keyword evidence="7" id="KW-0732">Signal</keyword>
<evidence type="ECO:0000256" key="4">
    <source>
        <dbReference type="ARBA" id="ARBA00022801"/>
    </source>
</evidence>
<evidence type="ECO:0000259" key="8">
    <source>
        <dbReference type="Pfam" id="PF01435"/>
    </source>
</evidence>
<dbReference type="GO" id="GO:0004222">
    <property type="term" value="F:metalloendopeptidase activity"/>
    <property type="evidence" value="ECO:0007669"/>
    <property type="project" value="InterPro"/>
</dbReference>
<dbReference type="InterPro" id="IPR001915">
    <property type="entry name" value="Peptidase_M48"/>
</dbReference>
<reference evidence="9" key="1">
    <citation type="journal article" name="DNA Res.">
        <title>The physiological potential of anammox bacteria as revealed by their core genome structure.</title>
        <authorList>
            <person name="Okubo T."/>
            <person name="Toyoda A."/>
            <person name="Fukuhara K."/>
            <person name="Uchiyama I."/>
            <person name="Harigaya Y."/>
            <person name="Kuroiwa M."/>
            <person name="Suzuki T."/>
            <person name="Murakami Y."/>
            <person name="Suwa Y."/>
            <person name="Takami H."/>
        </authorList>
    </citation>
    <scope>NUCLEOTIDE SEQUENCE</scope>
    <source>
        <strain evidence="9">317325-3</strain>
    </source>
</reference>
<dbReference type="InterPro" id="IPR011990">
    <property type="entry name" value="TPR-like_helical_dom_sf"/>
</dbReference>
<dbReference type="InterPro" id="IPR051156">
    <property type="entry name" value="Mito/Outer_Membr_Metalloprot"/>
</dbReference>
<dbReference type="GO" id="GO:0051603">
    <property type="term" value="P:proteolysis involved in protein catabolic process"/>
    <property type="evidence" value="ECO:0007669"/>
    <property type="project" value="TreeGrafter"/>
</dbReference>
<dbReference type="GO" id="GO:0046872">
    <property type="term" value="F:metal ion binding"/>
    <property type="evidence" value="ECO:0007669"/>
    <property type="project" value="UniProtKB-KW"/>
</dbReference>
<keyword evidence="2" id="KW-0645">Protease</keyword>
<dbReference type="GO" id="GO:0016020">
    <property type="term" value="C:membrane"/>
    <property type="evidence" value="ECO:0007669"/>
    <property type="project" value="TreeGrafter"/>
</dbReference>
<dbReference type="SUPFAM" id="SSF48452">
    <property type="entry name" value="TPR-like"/>
    <property type="match status" value="1"/>
</dbReference>
<evidence type="ECO:0000256" key="7">
    <source>
        <dbReference type="SAM" id="SignalP"/>
    </source>
</evidence>
<evidence type="ECO:0000256" key="5">
    <source>
        <dbReference type="ARBA" id="ARBA00022833"/>
    </source>
</evidence>
<evidence type="ECO:0000256" key="2">
    <source>
        <dbReference type="ARBA" id="ARBA00022670"/>
    </source>
</evidence>
<proteinExistence type="predicted"/>
<dbReference type="Pfam" id="PF14559">
    <property type="entry name" value="TPR_19"/>
    <property type="match status" value="1"/>
</dbReference>
<evidence type="ECO:0000256" key="6">
    <source>
        <dbReference type="ARBA" id="ARBA00023049"/>
    </source>
</evidence>
<gene>
    <name evidence="9" type="ORF">DSYM_23260</name>
</gene>
<name>A0A809RZ77_9PROT</name>
<dbReference type="KEGG" id="ddz:DSYM_23260"/>
<dbReference type="Gene3D" id="3.30.2010.10">
    <property type="entry name" value="Metalloproteases ('zincins'), catalytic domain"/>
    <property type="match status" value="1"/>
</dbReference>
<evidence type="ECO:0000256" key="1">
    <source>
        <dbReference type="ARBA" id="ARBA00001947"/>
    </source>
</evidence>
<feature type="domain" description="Peptidase M48" evidence="8">
    <location>
        <begin position="65"/>
        <end position="251"/>
    </location>
</feature>
<dbReference type="PANTHER" id="PTHR22726">
    <property type="entry name" value="METALLOENDOPEPTIDASE OMA1"/>
    <property type="match status" value="1"/>
</dbReference>
<feature type="signal peptide" evidence="7">
    <location>
        <begin position="1"/>
        <end position="20"/>
    </location>
</feature>
<dbReference type="PANTHER" id="PTHR22726:SF1">
    <property type="entry name" value="METALLOENDOPEPTIDASE OMA1, MITOCHONDRIAL"/>
    <property type="match status" value="1"/>
</dbReference>
<keyword evidence="6" id="KW-0482">Metalloprotease</keyword>
<dbReference type="Gene3D" id="1.25.40.10">
    <property type="entry name" value="Tetratricopeptide repeat domain"/>
    <property type="match status" value="1"/>
</dbReference>
<keyword evidence="3" id="KW-0479">Metal-binding</keyword>
<accession>A0A809RZ77</accession>
<dbReference type="EMBL" id="AP021857">
    <property type="protein sequence ID" value="BBO21627.1"/>
    <property type="molecule type" value="Genomic_DNA"/>
</dbReference>
<comment type="cofactor">
    <cofactor evidence="1">
        <name>Zn(2+)</name>
        <dbReference type="ChEBI" id="CHEBI:29105"/>
    </cofactor>
</comment>
<feature type="chain" id="PRO_5035228345" evidence="7">
    <location>
        <begin position="21"/>
        <end position="480"/>
    </location>
</feature>
<protein>
    <submittedName>
        <fullName evidence="9">Peptidase M48</fullName>
    </submittedName>
</protein>
<organism evidence="9 10">
    <name type="scientific">Candidatus Desulfobacillus denitrificans</name>
    <dbReference type="NCBI Taxonomy" id="2608985"/>
    <lineage>
        <taxon>Bacteria</taxon>
        <taxon>Pseudomonadati</taxon>
        <taxon>Pseudomonadota</taxon>
        <taxon>Betaproteobacteria</taxon>
        <taxon>Candidatus Desulfobacillus</taxon>
    </lineage>
</organism>
<sequence length="480" mass="53165">MRFGFATLLFLAVLAPVALAEGLPDLGESSRTDLSPQMERRIGESIMRDIRLREPSYIDDVEVTAYLNSLAARLSAAAPEAGQSFELFALRDATLNAFALPGGYIGVHSGLILAAQSESELAGVLSHEMAHVTQKHLARLMGKQNQAQVAQWLAMAVAILAARSNSDVSQAAIVAGTAAGVQTMLNYSRDFEQEADRIGIQTLDRAGFDVRGMASFFERLQKFGRLYENNAPGYLRTHPLTTERIADMENRILRAQYRQVADSIDFQLVRAKLRATQGDLRDTLAEFESQLRERKYLSEAAARYGLAVTQMRARNYPAVEREVAELRRLKVASPMLDALATDVKKAQGDLAGALRLYREARARHPRNKALLYGQVDALLAAGQPQEALKTATDELQLTPSDAPLYGLQAKSYAALGKRLQQHRAQAELYVLQGQLMPAIQQLELAQKAGDGDFFEHSQVDARLRELRARQLEEMKQKPLF</sequence>
<evidence type="ECO:0000313" key="10">
    <source>
        <dbReference type="Proteomes" id="UP000662914"/>
    </source>
</evidence>